<keyword evidence="4 7" id="KW-1133">Transmembrane helix</keyword>
<evidence type="ECO:0000256" key="7">
    <source>
        <dbReference type="SAM" id="Phobius"/>
    </source>
</evidence>
<gene>
    <name evidence="8" type="ORF">MKW98_024215</name>
</gene>
<protein>
    <submittedName>
        <fullName evidence="8">Uncharacterized protein</fullName>
    </submittedName>
</protein>
<dbReference type="Pfam" id="PF00854">
    <property type="entry name" value="PTR2"/>
    <property type="match status" value="1"/>
</dbReference>
<feature type="transmembrane region" description="Helical" evidence="7">
    <location>
        <begin position="82"/>
        <end position="102"/>
    </location>
</feature>
<dbReference type="Proteomes" id="UP001202328">
    <property type="component" value="Unassembled WGS sequence"/>
</dbReference>
<evidence type="ECO:0000313" key="9">
    <source>
        <dbReference type="Proteomes" id="UP001202328"/>
    </source>
</evidence>
<keyword evidence="9" id="KW-1185">Reference proteome</keyword>
<dbReference type="GO" id="GO:0022857">
    <property type="term" value="F:transmembrane transporter activity"/>
    <property type="evidence" value="ECO:0007669"/>
    <property type="project" value="InterPro"/>
</dbReference>
<evidence type="ECO:0000256" key="6">
    <source>
        <dbReference type="SAM" id="MobiDB-lite"/>
    </source>
</evidence>
<dbReference type="Gene3D" id="1.20.1250.20">
    <property type="entry name" value="MFS general substrate transporter like domains"/>
    <property type="match status" value="1"/>
</dbReference>
<feature type="transmembrane region" description="Helical" evidence="7">
    <location>
        <begin position="206"/>
        <end position="226"/>
    </location>
</feature>
<dbReference type="InterPro" id="IPR000109">
    <property type="entry name" value="POT_fam"/>
</dbReference>
<comment type="similarity">
    <text evidence="2">Belongs to the major facilitator superfamily. Proton-dependent oligopeptide transporter (POT/PTR) (TC 2.A.17) family.</text>
</comment>
<feature type="transmembrane region" description="Helical" evidence="7">
    <location>
        <begin position="51"/>
        <end position="70"/>
    </location>
</feature>
<proteinExistence type="inferred from homology"/>
<sequence>MEATQVECKNKEAAEVTNDNTTSSSSSWRNPSMIANEMIRLFLYYFNIPKALLGVIISLNLVEYGVLVLLMTYLTSISGYSLVRAVASVNIFSFISGILAIFAELCALRVGCYFMVQVNSISYILGLVVLLTNIKHPGSFQALHGALFLLAVGHGIFLSTKASRVPNEEDEKRDEIRSTVSTMRVKDVGFGLSNLLVNKKTWRDQILISISILSCTPFCLFAWKVIPIMSSTTCSLSKSPKDEDGNKEIALSSKRLQSQGNEDDHSEYHPKEENMETALSSNQQSTSLRSAAPICFTFLVYGIVCSTGDTFFQDQAGSVDTSCMGGDYMSVMILQIITRTSRYVINHLVCYVLSKRTRTGTLAILIRMGLGMFFTIVTCTIAQWTEVVRLTAIKNKNTFKVSPGDEIARPDIPVVLFIPQYIALGFVTGLAGGGLDVFFQSEYSGWIKYCATAITEALTGIGSLITIVLVFTQDMSRIDLFYRCVAFMCVFNFIPLYSLASTCYYRKIKIWRLLKNGM</sequence>
<evidence type="ECO:0000313" key="8">
    <source>
        <dbReference type="EMBL" id="KAI3928614.1"/>
    </source>
</evidence>
<name>A0AAD4T088_9MAGN</name>
<feature type="transmembrane region" description="Helical" evidence="7">
    <location>
        <begin position="418"/>
        <end position="439"/>
    </location>
</feature>
<feature type="transmembrane region" description="Helical" evidence="7">
    <location>
        <begin position="480"/>
        <end position="505"/>
    </location>
</feature>
<reference evidence="8" key="1">
    <citation type="submission" date="2022-04" db="EMBL/GenBank/DDBJ databases">
        <title>A functionally conserved STORR gene fusion in Papaver species that diverged 16.8 million years ago.</title>
        <authorList>
            <person name="Catania T."/>
        </authorList>
    </citation>
    <scope>NUCLEOTIDE SEQUENCE</scope>
    <source>
        <strain evidence="8">S-188037</strain>
    </source>
</reference>
<evidence type="ECO:0000256" key="2">
    <source>
        <dbReference type="ARBA" id="ARBA00005982"/>
    </source>
</evidence>
<feature type="region of interest" description="Disordered" evidence="6">
    <location>
        <begin position="9"/>
        <end position="28"/>
    </location>
</feature>
<feature type="compositionally biased region" description="Basic and acidic residues" evidence="6">
    <location>
        <begin position="262"/>
        <end position="274"/>
    </location>
</feature>
<comment type="caution">
    <text evidence="8">The sequence shown here is derived from an EMBL/GenBank/DDBJ whole genome shotgun (WGS) entry which is preliminary data.</text>
</comment>
<feature type="transmembrane region" description="Helical" evidence="7">
    <location>
        <begin position="364"/>
        <end position="384"/>
    </location>
</feature>
<evidence type="ECO:0000256" key="1">
    <source>
        <dbReference type="ARBA" id="ARBA00004141"/>
    </source>
</evidence>
<evidence type="ECO:0000256" key="5">
    <source>
        <dbReference type="ARBA" id="ARBA00023136"/>
    </source>
</evidence>
<accession>A0AAD4T088</accession>
<organism evidence="8 9">
    <name type="scientific">Papaver atlanticum</name>
    <dbReference type="NCBI Taxonomy" id="357466"/>
    <lineage>
        <taxon>Eukaryota</taxon>
        <taxon>Viridiplantae</taxon>
        <taxon>Streptophyta</taxon>
        <taxon>Embryophyta</taxon>
        <taxon>Tracheophyta</taxon>
        <taxon>Spermatophyta</taxon>
        <taxon>Magnoliopsida</taxon>
        <taxon>Ranunculales</taxon>
        <taxon>Papaveraceae</taxon>
        <taxon>Papaveroideae</taxon>
        <taxon>Papaver</taxon>
    </lineage>
</organism>
<dbReference type="EMBL" id="JAJJMB010007708">
    <property type="protein sequence ID" value="KAI3928614.1"/>
    <property type="molecule type" value="Genomic_DNA"/>
</dbReference>
<evidence type="ECO:0000256" key="4">
    <source>
        <dbReference type="ARBA" id="ARBA00022989"/>
    </source>
</evidence>
<dbReference type="PANTHER" id="PTHR11654">
    <property type="entry name" value="OLIGOPEPTIDE TRANSPORTER-RELATED"/>
    <property type="match status" value="1"/>
</dbReference>
<feature type="transmembrane region" description="Helical" evidence="7">
    <location>
        <begin position="108"/>
        <end position="130"/>
    </location>
</feature>
<feature type="transmembrane region" description="Helical" evidence="7">
    <location>
        <begin position="446"/>
        <end position="468"/>
    </location>
</feature>
<comment type="subcellular location">
    <subcellularLocation>
        <location evidence="1">Membrane</location>
        <topology evidence="1">Multi-pass membrane protein</topology>
    </subcellularLocation>
</comment>
<feature type="transmembrane region" description="Helical" evidence="7">
    <location>
        <begin position="142"/>
        <end position="160"/>
    </location>
</feature>
<feature type="region of interest" description="Disordered" evidence="6">
    <location>
        <begin position="252"/>
        <end position="282"/>
    </location>
</feature>
<evidence type="ECO:0000256" key="3">
    <source>
        <dbReference type="ARBA" id="ARBA00022692"/>
    </source>
</evidence>
<keyword evidence="3 7" id="KW-0812">Transmembrane</keyword>
<dbReference type="GO" id="GO:0016020">
    <property type="term" value="C:membrane"/>
    <property type="evidence" value="ECO:0007669"/>
    <property type="project" value="UniProtKB-SubCell"/>
</dbReference>
<dbReference type="AlphaFoldDB" id="A0AAD4T088"/>
<keyword evidence="5 7" id="KW-0472">Membrane</keyword>
<dbReference type="InterPro" id="IPR036259">
    <property type="entry name" value="MFS_trans_sf"/>
</dbReference>